<gene>
    <name evidence="2" type="ORF">UU69_C0030G0003</name>
</gene>
<protein>
    <submittedName>
        <fullName evidence="2">Glycosyltransferase</fullName>
    </submittedName>
</protein>
<evidence type="ECO:0000313" key="3">
    <source>
        <dbReference type="Proteomes" id="UP000034299"/>
    </source>
</evidence>
<dbReference type="SUPFAM" id="SSF53448">
    <property type="entry name" value="Nucleotide-diphospho-sugar transferases"/>
    <property type="match status" value="1"/>
</dbReference>
<evidence type="ECO:0000259" key="1">
    <source>
        <dbReference type="Pfam" id="PF00535"/>
    </source>
</evidence>
<proteinExistence type="predicted"/>
<dbReference type="AlphaFoldDB" id="A0A0G0YSC8"/>
<comment type="caution">
    <text evidence="2">The sequence shown here is derived from an EMBL/GenBank/DDBJ whole genome shotgun (WGS) entry which is preliminary data.</text>
</comment>
<dbReference type="PANTHER" id="PTHR10859">
    <property type="entry name" value="GLYCOSYL TRANSFERASE"/>
    <property type="match status" value="1"/>
</dbReference>
<dbReference type="Gene3D" id="3.90.550.10">
    <property type="entry name" value="Spore Coat Polysaccharide Biosynthesis Protein SpsA, Chain A"/>
    <property type="match status" value="1"/>
</dbReference>
<dbReference type="EMBL" id="LCBP01000030">
    <property type="protein sequence ID" value="KKS12581.1"/>
    <property type="molecule type" value="Genomic_DNA"/>
</dbReference>
<dbReference type="Pfam" id="PF00535">
    <property type="entry name" value="Glycos_transf_2"/>
    <property type="match status" value="1"/>
</dbReference>
<organism evidence="2 3">
    <name type="scientific">Candidatus Magasanikbacteria bacterium GW2011_GWA2_41_55</name>
    <dbReference type="NCBI Taxonomy" id="1619038"/>
    <lineage>
        <taxon>Bacteria</taxon>
        <taxon>Candidatus Magasanikiibacteriota</taxon>
    </lineage>
</organism>
<accession>A0A0G0YSC8</accession>
<dbReference type="InterPro" id="IPR029044">
    <property type="entry name" value="Nucleotide-diphossugar_trans"/>
</dbReference>
<dbReference type="PANTHER" id="PTHR10859:SF91">
    <property type="entry name" value="DOLICHYL-PHOSPHATE BETA-GLUCOSYLTRANSFERASE"/>
    <property type="match status" value="1"/>
</dbReference>
<dbReference type="Proteomes" id="UP000034299">
    <property type="component" value="Unassembled WGS sequence"/>
</dbReference>
<dbReference type="GO" id="GO:0006487">
    <property type="term" value="P:protein N-linked glycosylation"/>
    <property type="evidence" value="ECO:0007669"/>
    <property type="project" value="TreeGrafter"/>
</dbReference>
<name>A0A0G0YSC8_9BACT</name>
<sequence length="234" mass="26996">MLINIAVPVHNENLVLKENIKKLIDFCARELKDGWFIVIADNASTDETGNTAIKLCSQGDKLKYIFIPKKGKGLAIKTAWQKFPVDYFIFMDADLSTDLSALPRLVEELKNNADIVIGSRNLSDSRTNRSLLRRVISKINQYFIAHWLNLPLTDFSCGFKGINQKIIQNILPLVKNQQWFFDTELLCRARRASYVIKEIPVIWTETLNQKRKSKVGLIRVGWEYLKEITKNRPK</sequence>
<feature type="domain" description="Glycosyltransferase 2-like" evidence="1">
    <location>
        <begin position="5"/>
        <end position="170"/>
    </location>
</feature>
<evidence type="ECO:0000313" key="2">
    <source>
        <dbReference type="EMBL" id="KKS12581.1"/>
    </source>
</evidence>
<dbReference type="InterPro" id="IPR001173">
    <property type="entry name" value="Glyco_trans_2-like"/>
</dbReference>
<keyword evidence="2" id="KW-0808">Transferase</keyword>
<dbReference type="GO" id="GO:0016740">
    <property type="term" value="F:transferase activity"/>
    <property type="evidence" value="ECO:0007669"/>
    <property type="project" value="UniProtKB-KW"/>
</dbReference>
<reference evidence="2 3" key="1">
    <citation type="journal article" date="2015" name="Nature">
        <title>rRNA introns, odd ribosomes, and small enigmatic genomes across a large radiation of phyla.</title>
        <authorList>
            <person name="Brown C.T."/>
            <person name="Hug L.A."/>
            <person name="Thomas B.C."/>
            <person name="Sharon I."/>
            <person name="Castelle C.J."/>
            <person name="Singh A."/>
            <person name="Wilkins M.J."/>
            <person name="Williams K.H."/>
            <person name="Banfield J.F."/>
        </authorList>
    </citation>
    <scope>NUCLEOTIDE SEQUENCE [LARGE SCALE GENOMIC DNA]</scope>
</reference>